<dbReference type="Proteomes" id="UP000287166">
    <property type="component" value="Unassembled WGS sequence"/>
</dbReference>
<name>A0A401G977_9APHY</name>
<dbReference type="GeneID" id="38775616"/>
<organism evidence="2 3">
    <name type="scientific">Sparassis crispa</name>
    <dbReference type="NCBI Taxonomy" id="139825"/>
    <lineage>
        <taxon>Eukaryota</taxon>
        <taxon>Fungi</taxon>
        <taxon>Dikarya</taxon>
        <taxon>Basidiomycota</taxon>
        <taxon>Agaricomycotina</taxon>
        <taxon>Agaricomycetes</taxon>
        <taxon>Polyporales</taxon>
        <taxon>Sparassidaceae</taxon>
        <taxon>Sparassis</taxon>
    </lineage>
</organism>
<reference evidence="2 3" key="1">
    <citation type="journal article" date="2018" name="Sci. Rep.">
        <title>Genome sequence of the cauliflower mushroom Sparassis crispa (Hanabiratake) and its association with beneficial usage.</title>
        <authorList>
            <person name="Kiyama R."/>
            <person name="Furutani Y."/>
            <person name="Kawaguchi K."/>
            <person name="Nakanishi T."/>
        </authorList>
    </citation>
    <scope>NUCLEOTIDE SEQUENCE [LARGE SCALE GENOMIC DNA]</scope>
</reference>
<accession>A0A401G977</accession>
<protein>
    <submittedName>
        <fullName evidence="2">Uncharacterized protein</fullName>
    </submittedName>
</protein>
<dbReference type="OrthoDB" id="3205170at2759"/>
<feature type="compositionally biased region" description="Acidic residues" evidence="1">
    <location>
        <begin position="51"/>
        <end position="64"/>
    </location>
</feature>
<keyword evidence="3" id="KW-1185">Reference proteome</keyword>
<dbReference type="EMBL" id="BFAD01000001">
    <property type="protein sequence ID" value="GBE78699.1"/>
    <property type="molecule type" value="Genomic_DNA"/>
</dbReference>
<sequence>MPVKVYVPLHTAQQSAVENVLRDSGAFTLVNTGWSTCAVPVEWVMLPPMDEPADADDSDEEDTDTPTGSRFLENTDSLEEMWEHPFEPGDYVWVRAPHGSWLPGQVTRQPPHIRRTHSGDKECVYYSVEYRHRATFRRYFAPMNGEMKPDTARVRELLKEGGWL</sequence>
<evidence type="ECO:0000313" key="3">
    <source>
        <dbReference type="Proteomes" id="UP000287166"/>
    </source>
</evidence>
<dbReference type="RefSeq" id="XP_027609612.1">
    <property type="nucleotide sequence ID" value="XM_027753811.1"/>
</dbReference>
<proteinExistence type="predicted"/>
<gene>
    <name evidence="2" type="ORF">SCP_0115900</name>
</gene>
<feature type="region of interest" description="Disordered" evidence="1">
    <location>
        <begin position="48"/>
        <end position="70"/>
    </location>
</feature>
<dbReference type="AlphaFoldDB" id="A0A401G977"/>
<evidence type="ECO:0000313" key="2">
    <source>
        <dbReference type="EMBL" id="GBE78699.1"/>
    </source>
</evidence>
<evidence type="ECO:0000256" key="1">
    <source>
        <dbReference type="SAM" id="MobiDB-lite"/>
    </source>
</evidence>
<dbReference type="InParanoid" id="A0A401G977"/>
<comment type="caution">
    <text evidence="2">The sequence shown here is derived from an EMBL/GenBank/DDBJ whole genome shotgun (WGS) entry which is preliminary data.</text>
</comment>